<reference evidence="4" key="1">
    <citation type="submission" date="2022-08" db="EMBL/GenBank/DDBJ databases">
        <authorList>
            <person name="Dzunkova M."/>
            <person name="La Clair J."/>
            <person name="Tyml T."/>
            <person name="Doud D."/>
            <person name="Schulz F."/>
            <person name="Piquer S."/>
            <person name="Porcel Sanchis D."/>
            <person name="Osborn A."/>
            <person name="Robinson D."/>
            <person name="Louie K.B."/>
            <person name="Bowen B.P."/>
            <person name="Bowers R."/>
            <person name="Lee J."/>
            <person name="Arnau Llombart V."/>
            <person name="Diaz Villanueva W."/>
            <person name="Gosliner T."/>
            <person name="Northen T."/>
            <person name="Cheng J.-F."/>
            <person name="Burkart M.D."/>
            <person name="Woyke T."/>
        </authorList>
    </citation>
    <scope>NUCLEOTIDE SEQUENCE</scope>
    <source>
        <strain evidence="4">Df01</strain>
    </source>
</reference>
<dbReference type="SFLD" id="SFLDG01129">
    <property type="entry name" value="C1.5:_HAD__Beta-PGM__Phosphata"/>
    <property type="match status" value="1"/>
</dbReference>
<dbReference type="InterPro" id="IPR006328">
    <property type="entry name" value="2-HAD"/>
</dbReference>
<dbReference type="NCBIfam" id="TIGR01428">
    <property type="entry name" value="HAD_type_II"/>
    <property type="match status" value="1"/>
</dbReference>
<dbReference type="SFLD" id="SFLDS00003">
    <property type="entry name" value="Haloacid_Dehalogenase"/>
    <property type="match status" value="1"/>
</dbReference>
<evidence type="ECO:0000313" key="5">
    <source>
        <dbReference type="Proteomes" id="UP001168167"/>
    </source>
</evidence>
<protein>
    <recommendedName>
        <fullName evidence="3">(S)-2-haloacid dehalogenase</fullName>
        <ecNumber evidence="3">3.8.1.2</ecNumber>
    </recommendedName>
    <alternativeName>
        <fullName evidence="3">2-haloalkanoic acid dehalogenase</fullName>
    </alternativeName>
    <alternativeName>
        <fullName evidence="3">Halocarboxylic acid halidohydrolase</fullName>
    </alternativeName>
    <alternativeName>
        <fullName evidence="3">L-2-haloacid dehalogenase</fullName>
    </alternativeName>
</protein>
<evidence type="ECO:0000313" key="4">
    <source>
        <dbReference type="EMBL" id="MDM5146944.1"/>
    </source>
</evidence>
<dbReference type="CDD" id="cd02588">
    <property type="entry name" value="HAD_L2-DEX"/>
    <property type="match status" value="1"/>
</dbReference>
<dbReference type="InterPro" id="IPR023214">
    <property type="entry name" value="HAD_sf"/>
</dbReference>
<keyword evidence="2 3" id="KW-0378">Hydrolase</keyword>
<sequence>MLFFAFDVYGTLVDTSGISKALATHVGDDATAFASRWRDKQLEYSFRRGLMRRYQPFEQCTREALNYVCLERASNLTPTIRNTLMDAYAKLPLFADVKNTLTALAAANCKLFAFSNGAQTAVQDLLTVNDIAELFIDVISVEDVCLFKPAPEVYAHFLRRAHANANETWLVSGNNFDVLGASAAGWRTAWVRRDGETPDRWSDYAPTTVITDLHELPAAAGIDNKDCL</sequence>
<dbReference type="Gene3D" id="1.10.150.240">
    <property type="entry name" value="Putative phosphatase, domain 2"/>
    <property type="match status" value="1"/>
</dbReference>
<proteinExistence type="inferred from homology"/>
<dbReference type="PRINTS" id="PR00413">
    <property type="entry name" value="HADHALOGNASE"/>
</dbReference>
<organism evidence="4 5">
    <name type="scientific">Candidatus Doriopsillibacter californiensis</name>
    <dbReference type="NCBI Taxonomy" id="2970740"/>
    <lineage>
        <taxon>Bacteria</taxon>
        <taxon>Pseudomonadati</taxon>
        <taxon>Pseudomonadota</taxon>
        <taxon>Gammaproteobacteria</taxon>
        <taxon>Candidatus Tethybacterales</taxon>
        <taxon>Candidatus Persebacteraceae</taxon>
        <taxon>Candidatus Doriopsillibacter</taxon>
    </lineage>
</organism>
<name>A0ABT7QJS1_9GAMM</name>
<comment type="function">
    <text evidence="3">Catalyzes the hydrolytic dehalogenation of small (S)-2-haloalkanoic acids to yield the corresponding (R)-2-hydroxyalkanoic acids.</text>
</comment>
<reference evidence="4" key="2">
    <citation type="journal article" date="2023" name="Microbiome">
        <title>Synthase-selected sorting approach identifies a beta-lactone synthase in a nudibranch symbiotic bacterium.</title>
        <authorList>
            <person name="Dzunkova M."/>
            <person name="La Clair J.J."/>
            <person name="Tyml T."/>
            <person name="Doud D."/>
            <person name="Schulz F."/>
            <person name="Piquer-Esteban S."/>
            <person name="Porcel Sanchis D."/>
            <person name="Osborn A."/>
            <person name="Robinson D."/>
            <person name="Louie K.B."/>
            <person name="Bowen B.P."/>
            <person name="Bowers R.M."/>
            <person name="Lee J."/>
            <person name="Arnau V."/>
            <person name="Diaz-Villanueva W."/>
            <person name="Stepanauskas R."/>
            <person name="Gosliner T."/>
            <person name="Date S.V."/>
            <person name="Northen T.R."/>
            <person name="Cheng J.F."/>
            <person name="Burkart M.D."/>
            <person name="Woyke T."/>
        </authorList>
    </citation>
    <scope>NUCLEOTIDE SEQUENCE</scope>
    <source>
        <strain evidence="4">Df01</strain>
    </source>
</reference>
<dbReference type="PANTHER" id="PTHR43316">
    <property type="entry name" value="HYDROLASE, HALOACID DELAHOGENASE-RELATED"/>
    <property type="match status" value="1"/>
</dbReference>
<evidence type="ECO:0000256" key="1">
    <source>
        <dbReference type="ARBA" id="ARBA00008106"/>
    </source>
</evidence>
<dbReference type="NCBIfam" id="TIGR01493">
    <property type="entry name" value="HAD-SF-IA-v2"/>
    <property type="match status" value="1"/>
</dbReference>
<dbReference type="EC" id="3.8.1.2" evidence="3"/>
<dbReference type="InterPro" id="IPR041492">
    <property type="entry name" value="HAD_2"/>
</dbReference>
<dbReference type="EMBL" id="JANQAO010000001">
    <property type="protein sequence ID" value="MDM5146944.1"/>
    <property type="molecule type" value="Genomic_DNA"/>
</dbReference>
<dbReference type="InterPro" id="IPR036412">
    <property type="entry name" value="HAD-like_sf"/>
</dbReference>
<dbReference type="InterPro" id="IPR051540">
    <property type="entry name" value="S-2-haloacid_dehalogenase"/>
</dbReference>
<keyword evidence="5" id="KW-1185">Reference proteome</keyword>
<dbReference type="Proteomes" id="UP001168167">
    <property type="component" value="Unassembled WGS sequence"/>
</dbReference>
<accession>A0ABT7QJS1</accession>
<dbReference type="SUPFAM" id="SSF56784">
    <property type="entry name" value="HAD-like"/>
    <property type="match status" value="1"/>
</dbReference>
<dbReference type="Gene3D" id="3.40.50.1000">
    <property type="entry name" value="HAD superfamily/HAD-like"/>
    <property type="match status" value="1"/>
</dbReference>
<comment type="caution">
    <text evidence="4">The sequence shown here is derived from an EMBL/GenBank/DDBJ whole genome shotgun (WGS) entry which is preliminary data.</text>
</comment>
<comment type="similarity">
    <text evidence="1 3">Belongs to the HAD-like hydrolase superfamily. S-2-haloalkanoic acid dehalogenase family.</text>
</comment>
<evidence type="ECO:0000256" key="3">
    <source>
        <dbReference type="RuleBase" id="RU368077"/>
    </source>
</evidence>
<comment type="catalytic activity">
    <reaction evidence="3">
        <text>an (S)-2-haloacid + H2O = a (2R)-2-hydroxycarboxylate + a halide anion + H(+)</text>
        <dbReference type="Rhea" id="RHEA:11192"/>
        <dbReference type="ChEBI" id="CHEBI:15377"/>
        <dbReference type="ChEBI" id="CHEBI:15378"/>
        <dbReference type="ChEBI" id="CHEBI:16042"/>
        <dbReference type="ChEBI" id="CHEBI:58314"/>
        <dbReference type="ChEBI" id="CHEBI:137405"/>
        <dbReference type="EC" id="3.8.1.2"/>
    </reaction>
</comment>
<dbReference type="InterPro" id="IPR023198">
    <property type="entry name" value="PGP-like_dom2"/>
</dbReference>
<dbReference type="Pfam" id="PF13419">
    <property type="entry name" value="HAD_2"/>
    <property type="match status" value="1"/>
</dbReference>
<dbReference type="PANTHER" id="PTHR43316:SF3">
    <property type="entry name" value="HALOACID DEHALOGENASE, TYPE II (AFU_ORTHOLOGUE AFUA_2G07750)-RELATED"/>
    <property type="match status" value="1"/>
</dbReference>
<dbReference type="InterPro" id="IPR006439">
    <property type="entry name" value="HAD-SF_hydro_IA"/>
</dbReference>
<gene>
    <name evidence="4" type="ORF">NQX30_00885</name>
</gene>
<evidence type="ECO:0000256" key="2">
    <source>
        <dbReference type="ARBA" id="ARBA00022801"/>
    </source>
</evidence>